<name>A0A088SQK5_9FUNG</name>
<dbReference type="GO" id="GO:0005739">
    <property type="term" value="C:mitochondrion"/>
    <property type="evidence" value="ECO:0007669"/>
    <property type="project" value="UniProtKB-ARBA"/>
</dbReference>
<dbReference type="Pfam" id="PF00961">
    <property type="entry name" value="LAGLIDADG_1"/>
    <property type="match status" value="1"/>
</dbReference>
<dbReference type="InterPro" id="IPR004860">
    <property type="entry name" value="LAGLIDADG_dom"/>
</dbReference>
<dbReference type="EMBL" id="KM382275">
    <property type="protein sequence ID" value="AIO05765.1"/>
    <property type="molecule type" value="Genomic_DNA"/>
</dbReference>
<dbReference type="InterPro" id="IPR051289">
    <property type="entry name" value="LAGLIDADG_Endonuclease"/>
</dbReference>
<dbReference type="RefSeq" id="YP_009059715.1">
    <property type="nucleotide sequence ID" value="NC_024944.1"/>
</dbReference>
<sequence length="149" mass="17667">MIIMYTNKLYDSKILNPHWVLGFVDGEGCFHVSVSKNNNTSLGYQVTLEFTISQHIRDKELMMKLIKFFGCGYVTQTTSNHLQFRIRNRNDLRTKLYPFFDIYPPLTIKSLDYLDFKLVHSMLDDKLHLTQEGLDKIRTIQTRMNRNRN</sequence>
<evidence type="ECO:0000313" key="2">
    <source>
        <dbReference type="EMBL" id="AIO05765.1"/>
    </source>
</evidence>
<keyword evidence="2" id="KW-0540">Nuclease</keyword>
<geneLocation type="mitochondrion" evidence="2"/>
<dbReference type="InterPro" id="IPR027434">
    <property type="entry name" value="Homing_endonucl"/>
</dbReference>
<keyword evidence="2" id="KW-0255">Endonuclease</keyword>
<gene>
    <name evidence="2" type="primary">orf238</name>
</gene>
<dbReference type="AlphaFoldDB" id="A0A088SQK5"/>
<organism evidence="2">
    <name type="scientific">Parasitella parasitica</name>
    <dbReference type="NCBI Taxonomy" id="35722"/>
    <lineage>
        <taxon>Eukaryota</taxon>
        <taxon>Fungi</taxon>
        <taxon>Fungi incertae sedis</taxon>
        <taxon>Mucoromycota</taxon>
        <taxon>Mucoromycotina</taxon>
        <taxon>Mucoromycetes</taxon>
        <taxon>Mucorales</taxon>
        <taxon>Mucorineae</taxon>
        <taxon>Mucoraceae</taxon>
        <taxon>Parasitella</taxon>
    </lineage>
</organism>
<keyword evidence="2" id="KW-0496">Mitochondrion</keyword>
<dbReference type="FunFam" id="3.10.28.10:FF:000010">
    <property type="entry name" value="LAGLIDADG homing endonuclease I-LtrII"/>
    <property type="match status" value="1"/>
</dbReference>
<dbReference type="PANTHER" id="PTHR36181">
    <property type="entry name" value="INTRON-ENCODED ENDONUCLEASE AI3-RELATED"/>
    <property type="match status" value="1"/>
</dbReference>
<dbReference type="GO" id="GO:0004519">
    <property type="term" value="F:endonuclease activity"/>
    <property type="evidence" value="ECO:0007669"/>
    <property type="project" value="UniProtKB-KW"/>
</dbReference>
<proteinExistence type="predicted"/>
<reference evidence="2" key="1">
    <citation type="submission" date="2014-08" db="EMBL/GenBank/DDBJ databases">
        <title>Complete mtDNA Sequence of the Mucoralean Fusion Parasite Parasitella parasitica.</title>
        <authorList>
            <person name="Ellenberger S."/>
            <person name="Burmester A."/>
            <person name="Wostemeyer J."/>
        </authorList>
    </citation>
    <scope>NUCLEOTIDE SEQUENCE</scope>
    <source>
        <strain evidence="2">CBS 412.66</strain>
    </source>
</reference>
<keyword evidence="2" id="KW-0378">Hydrolase</keyword>
<evidence type="ECO:0000259" key="1">
    <source>
        <dbReference type="Pfam" id="PF00961"/>
    </source>
</evidence>
<accession>A0A088SQK5</accession>
<dbReference type="PANTHER" id="PTHR36181:SF4">
    <property type="entry name" value="LAGLIDADG ENDONUCLEASE"/>
    <property type="match status" value="1"/>
</dbReference>
<feature type="domain" description="Homing endonuclease LAGLIDADG" evidence="1">
    <location>
        <begin position="21"/>
        <end position="119"/>
    </location>
</feature>
<dbReference type="GeneID" id="20466227"/>
<dbReference type="Gene3D" id="3.10.28.10">
    <property type="entry name" value="Homing endonucleases"/>
    <property type="match status" value="1"/>
</dbReference>
<protein>
    <submittedName>
        <fullName evidence="2">LAGLIDADG/HNH endonuclease</fullName>
    </submittedName>
</protein>
<dbReference type="SUPFAM" id="SSF55608">
    <property type="entry name" value="Homing endonucleases"/>
    <property type="match status" value="1"/>
</dbReference>